<dbReference type="RefSeq" id="WP_345592248.1">
    <property type="nucleotide sequence ID" value="NZ_BAABJG010000029.1"/>
</dbReference>
<dbReference type="EMBL" id="JBHTLU010000014">
    <property type="protein sequence ID" value="MFD1221138.1"/>
    <property type="molecule type" value="Genomic_DNA"/>
</dbReference>
<comment type="caution">
    <text evidence="2">The sequence shown here is derived from an EMBL/GenBank/DDBJ whole genome shotgun (WGS) entry which is preliminary data.</text>
</comment>
<evidence type="ECO:0000313" key="3">
    <source>
        <dbReference type="Proteomes" id="UP001597180"/>
    </source>
</evidence>
<name>A0ABW3UJZ7_9BACL</name>
<dbReference type="InterPro" id="IPR024775">
    <property type="entry name" value="DinB-like"/>
</dbReference>
<keyword evidence="3" id="KW-1185">Reference proteome</keyword>
<reference evidence="3" key="1">
    <citation type="journal article" date="2019" name="Int. J. Syst. Evol. Microbiol.">
        <title>The Global Catalogue of Microorganisms (GCM) 10K type strain sequencing project: providing services to taxonomists for standard genome sequencing and annotation.</title>
        <authorList>
            <consortium name="The Broad Institute Genomics Platform"/>
            <consortium name="The Broad Institute Genome Sequencing Center for Infectious Disease"/>
            <person name="Wu L."/>
            <person name="Ma J."/>
        </authorList>
    </citation>
    <scope>NUCLEOTIDE SEQUENCE [LARGE SCALE GENOMIC DNA]</scope>
    <source>
        <strain evidence="3">CCUG 53270</strain>
    </source>
</reference>
<protein>
    <submittedName>
        <fullName evidence="2">DinB family protein</fullName>
    </submittedName>
</protein>
<sequence length="173" mass="19626">MNQRPASSEYAPYYGTYIQLVPAEGDLIQILEDQLQRTIAFLSGLTEEQGNYRYAEGKWSVKEVIGHITDNERIMSYRLLRIARGDTTPLPGYDQDTLMEGSPFQRCTLAYLLEDFKAVRQATLTLLRSLTEEAWGREGTASDCVISARALACVIIGHELHHLQVLRDRYGIQ</sequence>
<proteinExistence type="predicted"/>
<accession>A0ABW3UJZ7</accession>
<dbReference type="Gene3D" id="1.20.120.450">
    <property type="entry name" value="dinb family like domain"/>
    <property type="match status" value="1"/>
</dbReference>
<organism evidence="2 3">
    <name type="scientific">Paenibacillus vulneris</name>
    <dbReference type="NCBI Taxonomy" id="1133364"/>
    <lineage>
        <taxon>Bacteria</taxon>
        <taxon>Bacillati</taxon>
        <taxon>Bacillota</taxon>
        <taxon>Bacilli</taxon>
        <taxon>Bacillales</taxon>
        <taxon>Paenibacillaceae</taxon>
        <taxon>Paenibacillus</taxon>
    </lineage>
</organism>
<gene>
    <name evidence="2" type="ORF">ACFQ4B_13510</name>
</gene>
<evidence type="ECO:0000313" key="2">
    <source>
        <dbReference type="EMBL" id="MFD1221138.1"/>
    </source>
</evidence>
<dbReference type="SUPFAM" id="SSF109854">
    <property type="entry name" value="DinB/YfiT-like putative metalloenzymes"/>
    <property type="match status" value="1"/>
</dbReference>
<dbReference type="Proteomes" id="UP001597180">
    <property type="component" value="Unassembled WGS sequence"/>
</dbReference>
<dbReference type="InterPro" id="IPR034660">
    <property type="entry name" value="DinB/YfiT-like"/>
</dbReference>
<feature type="domain" description="DinB-like" evidence="1">
    <location>
        <begin position="31"/>
        <end position="165"/>
    </location>
</feature>
<dbReference type="Pfam" id="PF12867">
    <property type="entry name" value="DinB_2"/>
    <property type="match status" value="1"/>
</dbReference>
<evidence type="ECO:0000259" key="1">
    <source>
        <dbReference type="Pfam" id="PF12867"/>
    </source>
</evidence>